<feature type="compositionally biased region" description="Acidic residues" evidence="1">
    <location>
        <begin position="77"/>
        <end position="89"/>
    </location>
</feature>
<comment type="caution">
    <text evidence="2">The sequence shown here is derived from an EMBL/GenBank/DDBJ whole genome shotgun (WGS) entry which is preliminary data.</text>
</comment>
<organism evidence="2 3">
    <name type="scientific">Ambispora leptoticha</name>
    <dbReference type="NCBI Taxonomy" id="144679"/>
    <lineage>
        <taxon>Eukaryota</taxon>
        <taxon>Fungi</taxon>
        <taxon>Fungi incertae sedis</taxon>
        <taxon>Mucoromycota</taxon>
        <taxon>Glomeromycotina</taxon>
        <taxon>Glomeromycetes</taxon>
        <taxon>Archaeosporales</taxon>
        <taxon>Ambisporaceae</taxon>
        <taxon>Ambispora</taxon>
    </lineage>
</organism>
<evidence type="ECO:0000313" key="2">
    <source>
        <dbReference type="EMBL" id="CAG8439967.1"/>
    </source>
</evidence>
<evidence type="ECO:0000313" key="3">
    <source>
        <dbReference type="Proteomes" id="UP000789508"/>
    </source>
</evidence>
<dbReference type="OrthoDB" id="2394338at2759"/>
<feature type="region of interest" description="Disordered" evidence="1">
    <location>
        <begin position="61"/>
        <end position="99"/>
    </location>
</feature>
<dbReference type="Proteomes" id="UP000789508">
    <property type="component" value="Unassembled WGS sequence"/>
</dbReference>
<dbReference type="AlphaFoldDB" id="A0A9N8YMU6"/>
<reference evidence="2" key="1">
    <citation type="submission" date="2021-06" db="EMBL/GenBank/DDBJ databases">
        <authorList>
            <person name="Kallberg Y."/>
            <person name="Tangrot J."/>
            <person name="Rosling A."/>
        </authorList>
    </citation>
    <scope>NUCLEOTIDE SEQUENCE</scope>
    <source>
        <strain evidence="2">FL130A</strain>
    </source>
</reference>
<keyword evidence="3" id="KW-1185">Reference proteome</keyword>
<name>A0A9N8YMU6_9GLOM</name>
<gene>
    <name evidence="2" type="ORF">ALEPTO_LOCUS217</name>
</gene>
<accession>A0A9N8YMU6</accession>
<evidence type="ECO:0000256" key="1">
    <source>
        <dbReference type="SAM" id="MobiDB-lite"/>
    </source>
</evidence>
<sequence>MPSPHLYHPSLEPRSVVYSWYRKVIASEIDDLDQEEADYEASLIVIKNNNKRCAVPGLIKLKNRNEDSQPQNHNRDLDDEGPMFSDDDEDTHHHHNNPDMLDMLDHSGLIPMNDMDLSEHAVFLAMGAEQYTSNHNLEDDF</sequence>
<proteinExistence type="predicted"/>
<dbReference type="EMBL" id="CAJVPS010000010">
    <property type="protein sequence ID" value="CAG8439967.1"/>
    <property type="molecule type" value="Genomic_DNA"/>
</dbReference>
<protein>
    <submittedName>
        <fullName evidence="2">11926_t:CDS:1</fullName>
    </submittedName>
</protein>